<dbReference type="Gene3D" id="3.10.20.370">
    <property type="match status" value="1"/>
</dbReference>
<dbReference type="PANTHER" id="PTHR37984:SF5">
    <property type="entry name" value="PROTEIN NYNRIN-LIKE"/>
    <property type="match status" value="1"/>
</dbReference>
<dbReference type="InterPro" id="IPR054465">
    <property type="entry name" value="Integrase_p58-like_C"/>
</dbReference>
<evidence type="ECO:0000256" key="2">
    <source>
        <dbReference type="ARBA" id="ARBA00012180"/>
    </source>
</evidence>
<keyword evidence="7" id="KW-0378">Hydrolase</keyword>
<evidence type="ECO:0000256" key="11">
    <source>
        <dbReference type="SAM" id="MobiDB-lite"/>
    </source>
</evidence>
<evidence type="ECO:0000256" key="3">
    <source>
        <dbReference type="ARBA" id="ARBA00022679"/>
    </source>
</evidence>
<dbReference type="InterPro" id="IPR036397">
    <property type="entry name" value="RNaseH_sf"/>
</dbReference>
<dbReference type="EC" id="3.1.26.4" evidence="2"/>
<dbReference type="InterPro" id="IPR043502">
    <property type="entry name" value="DNA/RNA_pol_sf"/>
</dbReference>
<dbReference type="Gene3D" id="3.30.70.270">
    <property type="match status" value="2"/>
</dbReference>
<dbReference type="GO" id="GO:0003964">
    <property type="term" value="F:RNA-directed DNA polymerase activity"/>
    <property type="evidence" value="ECO:0007669"/>
    <property type="project" value="UniProtKB-KW"/>
</dbReference>
<reference evidence="14" key="1">
    <citation type="submission" date="2025-08" db="UniProtKB">
        <authorList>
            <consortium name="Ensembl"/>
        </authorList>
    </citation>
    <scope>IDENTIFICATION</scope>
</reference>
<dbReference type="InterPro" id="IPR041373">
    <property type="entry name" value="RT_RNaseH"/>
</dbReference>
<proteinExistence type="inferred from homology"/>
<dbReference type="GeneTree" id="ENSGT01050000244855"/>
<dbReference type="Pfam" id="PF02023">
    <property type="entry name" value="SCAN"/>
    <property type="match status" value="1"/>
</dbReference>
<feature type="region of interest" description="Disordered" evidence="11">
    <location>
        <begin position="610"/>
        <end position="642"/>
    </location>
</feature>
<dbReference type="InterPro" id="IPR050951">
    <property type="entry name" value="Retrovirus_Pol_polyprotein"/>
</dbReference>
<evidence type="ECO:0000256" key="4">
    <source>
        <dbReference type="ARBA" id="ARBA00022695"/>
    </source>
</evidence>
<reference evidence="14" key="2">
    <citation type="submission" date="2025-09" db="UniProtKB">
        <authorList>
            <consortium name="Ensembl"/>
        </authorList>
    </citation>
    <scope>IDENTIFICATION</scope>
</reference>
<evidence type="ECO:0000256" key="8">
    <source>
        <dbReference type="ARBA" id="ARBA00022918"/>
    </source>
</evidence>
<dbReference type="InterPro" id="IPR000477">
    <property type="entry name" value="RT_dom"/>
</dbReference>
<dbReference type="CDD" id="cd09274">
    <property type="entry name" value="RNase_HI_RT_Ty3"/>
    <property type="match status" value="1"/>
</dbReference>
<dbReference type="Pfam" id="PF22938">
    <property type="entry name" value="Integrase_p58_C"/>
    <property type="match status" value="1"/>
</dbReference>
<dbReference type="InterPro" id="IPR001584">
    <property type="entry name" value="Integrase_cat-core"/>
</dbReference>
<organism evidence="14 15">
    <name type="scientific">Gadus morhua</name>
    <name type="common">Atlantic cod</name>
    <dbReference type="NCBI Taxonomy" id="8049"/>
    <lineage>
        <taxon>Eukaryota</taxon>
        <taxon>Metazoa</taxon>
        <taxon>Chordata</taxon>
        <taxon>Craniata</taxon>
        <taxon>Vertebrata</taxon>
        <taxon>Euteleostomi</taxon>
        <taxon>Actinopterygii</taxon>
        <taxon>Neopterygii</taxon>
        <taxon>Teleostei</taxon>
        <taxon>Neoteleostei</taxon>
        <taxon>Acanthomorphata</taxon>
        <taxon>Zeiogadaria</taxon>
        <taxon>Gadariae</taxon>
        <taxon>Gadiformes</taxon>
        <taxon>Gadoidei</taxon>
        <taxon>Gadidae</taxon>
        <taxon>Gadus</taxon>
    </lineage>
</organism>
<feature type="region of interest" description="Disordered" evidence="11">
    <location>
        <begin position="67"/>
        <end position="101"/>
    </location>
</feature>
<evidence type="ECO:0000313" key="14">
    <source>
        <dbReference type="Ensembl" id="ENSGMOP00000041211.1"/>
    </source>
</evidence>
<sequence length="1566" mass="173812">MATGFDLRGFLADPSYESFSICRKDDLLQIAAHFNVGHSRQILKRDLQGLVLAELLERELVMLPVPAGPTEDSRESVQGVLAGEPPKTPVTMPRYDPLSSTSTSSIHEARLKVRLARLRFEAEERAQNREVQLKLDIKRLEIEAETAVRIRELELASQTKRGVVVDAEPSASLSTGSAPTFDINKNMALVPVFREVEVDSYFSAFERIASALRWPSEVWALMLQCKIQGKAQDAVAALPVEESLSYEHVKSAILRAYELVPEAYRQKFRACRKTSDRTYVEFAREKGTLFDKWCSSCKVADYKSLREMVLVEEFKRCLPDRIVVYLNEQKVSSLSCAAVLADEYVLTHKAAFGPQTGGVSDGRRSSASGQTSNSVQKDDRECYYCHKTGHVIANCLTRKGKESGRNTQFAPPKGIGLIKAEPNSPQTFSDGDTLEECFKPFTFDGLVSLACDPANKRPVRILRDTACSQSVILSSVLPFSDQSACGYGSVLRGVEMGYMLRPVHRVFVQSELITGYFPVSVCPELPIEGISFLMGNDIAGGKVTPSLEVLNAPQRIESEKVNQGKAGRYSACVITRARARKRTQKEKMLENEISLCDTVLMSSFTDGDEKKTVVDTRNDSAAGPGGSDAPVGDRPSLPVSRSRLSEAQKADLALKKCFSKVVGNSSAADERIAYYMEEDLLMRKWSPSVAADAEWGVVSQVVVPAEYRTHVLSVAHESDWSGHLGVNKTYQLLLKHFFWPGIKGDVVKYCRSCHVCQLVGKPNQVVPPAPLHPIPVVGEAFDRVIVDCVGPLPRTKSGNEYLFTIMCAATRFPEAIPMRKITASSVAKGLTKFFSTFGLPRTVQTDQGTNFQSKLFNQVLQTLNVQHAVSSAYHPESQGALERWHQTLKSMLRKYCIEKEKNWDEGVPFVLFAAREAVQESLGFSPAQLVFGHTPRGPLQVLQEKFLSTETASGTNVLEYVSKFRERLHGANAIARKMLAASQGAMKQRFDRRAVQRNFHSGDKVLALLPVPGSSLSAKFSGPYEIQDRLSDTDYVISTPERRKKTQMCHVNMLKAYFTREPVAPGTALMVTAAAPAPEDSFVPRSADPQTARLSNSEMLQELPSRLDHLSPVQQQNLLSLVGRFPELFGDVPSQTSVLSHDVDVKNARPIKQHAYRVNSVKRALMKQEAEYLLRHGFARPSSSPWSSPCLVGIKPDGSPRFITDFRKVNGVTVPDSYPLPRMEDCVDNLGTAKFVSKLDLLKGYWQVPLTERASKISAFVTPDHFLEYTVMAFGMCNAPATFQRLVNVVLSGVPNCNAYLDDLIVYTRSWGEHVQVLEQVFTRLRSAKLTLNLAKCDFGEATVTYLGRRVGQGQVRPVEAKVSAISACPVPTNRKALRSFLGMAGYYRSFCRNFSSVVHSLTNLLSPKVEYVWTAECNHAFESVKSLLTHAPVLAAPDFTTPFKLEVDASAVGAGAVLLQEDEGGVDHPVSYFSKKFDVHQVNYSTIEKETLALLLALQHFEVYLGSSSLPIVVYTDHNPLVFLMRMYNQNQRLMRWALAMQDYSLEIRHKKGSENVVADALSRL</sequence>
<evidence type="ECO:0000256" key="7">
    <source>
        <dbReference type="ARBA" id="ARBA00022801"/>
    </source>
</evidence>
<feature type="domain" description="CCHC-type" evidence="12">
    <location>
        <begin position="382"/>
        <end position="395"/>
    </location>
</feature>
<feature type="compositionally biased region" description="Polar residues" evidence="11">
    <location>
        <begin position="365"/>
        <end position="374"/>
    </location>
</feature>
<dbReference type="Pfam" id="PF00078">
    <property type="entry name" value="RVT_1"/>
    <property type="match status" value="1"/>
</dbReference>
<dbReference type="FunFam" id="3.30.70.270:FF:000020">
    <property type="entry name" value="Transposon Tf2-6 polyprotein-like Protein"/>
    <property type="match status" value="1"/>
</dbReference>
<dbReference type="InterPro" id="IPR038269">
    <property type="entry name" value="SCAN_sf"/>
</dbReference>
<dbReference type="Gene3D" id="3.30.420.10">
    <property type="entry name" value="Ribonuclease H-like superfamily/Ribonuclease H"/>
    <property type="match status" value="1"/>
</dbReference>
<dbReference type="InterPro" id="IPR043128">
    <property type="entry name" value="Rev_trsase/Diguanyl_cyclase"/>
</dbReference>
<dbReference type="Gene3D" id="1.10.4020.10">
    <property type="entry name" value="DNA breaking-rejoining enzymes"/>
    <property type="match status" value="1"/>
</dbReference>
<feature type="region of interest" description="Disordered" evidence="11">
    <location>
        <begin position="355"/>
        <end position="374"/>
    </location>
</feature>
<dbReference type="FunFam" id="3.10.20.370:FF:000001">
    <property type="entry name" value="Retrovirus-related Pol polyprotein from transposon 17.6-like protein"/>
    <property type="match status" value="1"/>
</dbReference>
<dbReference type="SUPFAM" id="SSF47353">
    <property type="entry name" value="Retrovirus capsid dimerization domain-like"/>
    <property type="match status" value="1"/>
</dbReference>
<keyword evidence="10" id="KW-0863">Zinc-finger</keyword>
<dbReference type="CDD" id="cd01647">
    <property type="entry name" value="RT_LTR"/>
    <property type="match status" value="1"/>
</dbReference>
<dbReference type="GO" id="GO:0003676">
    <property type="term" value="F:nucleic acid binding"/>
    <property type="evidence" value="ECO:0007669"/>
    <property type="project" value="InterPro"/>
</dbReference>
<keyword evidence="8" id="KW-0695">RNA-directed DNA polymerase</keyword>
<keyword evidence="5" id="KW-0540">Nuclease</keyword>
<dbReference type="InterPro" id="IPR003309">
    <property type="entry name" value="SCAN_dom"/>
</dbReference>
<dbReference type="Ensembl" id="ENSGMOT00000029065.1">
    <property type="protein sequence ID" value="ENSGMOP00000041211.1"/>
    <property type="gene ID" value="ENSGMOG00000024314.1"/>
</dbReference>
<dbReference type="InterPro" id="IPR001878">
    <property type="entry name" value="Znf_CCHC"/>
</dbReference>
<dbReference type="GO" id="GO:0004523">
    <property type="term" value="F:RNA-DNA hybrid ribonuclease activity"/>
    <property type="evidence" value="ECO:0007669"/>
    <property type="project" value="UniProtKB-EC"/>
</dbReference>
<keyword evidence="15" id="KW-1185">Reference proteome</keyword>
<evidence type="ECO:0000256" key="6">
    <source>
        <dbReference type="ARBA" id="ARBA00022759"/>
    </source>
</evidence>
<keyword evidence="10" id="KW-0862">Zinc</keyword>
<keyword evidence="10" id="KW-0479">Metal-binding</keyword>
<keyword evidence="4" id="KW-0548">Nucleotidyltransferase</keyword>
<comment type="similarity">
    <text evidence="1">Belongs to the beta type-B retroviral polymerase family. HERV class-II K(HML-2) pol subfamily.</text>
</comment>
<dbReference type="Pfam" id="PF00665">
    <property type="entry name" value="rve"/>
    <property type="match status" value="1"/>
</dbReference>
<dbReference type="Proteomes" id="UP000694546">
    <property type="component" value="Chromosome 21"/>
</dbReference>
<dbReference type="GO" id="GO:0008270">
    <property type="term" value="F:zinc ion binding"/>
    <property type="evidence" value="ECO:0007669"/>
    <property type="project" value="UniProtKB-KW"/>
</dbReference>
<dbReference type="Pfam" id="PF17917">
    <property type="entry name" value="RT_RNaseH"/>
    <property type="match status" value="1"/>
</dbReference>
<name>A0A8C5B774_GADMO</name>
<evidence type="ECO:0000259" key="13">
    <source>
        <dbReference type="PROSITE" id="PS50994"/>
    </source>
</evidence>
<evidence type="ECO:0000256" key="10">
    <source>
        <dbReference type="PROSITE-ProRule" id="PRU00047"/>
    </source>
</evidence>
<dbReference type="Gene3D" id="3.10.10.10">
    <property type="entry name" value="HIV Type 1 Reverse Transcriptase, subunit A, domain 1"/>
    <property type="match status" value="1"/>
</dbReference>
<dbReference type="Gene3D" id="1.10.340.70">
    <property type="match status" value="1"/>
</dbReference>
<dbReference type="InterPro" id="IPR036875">
    <property type="entry name" value="Znf_CCHC_sf"/>
</dbReference>
<dbReference type="GO" id="GO:0015074">
    <property type="term" value="P:DNA integration"/>
    <property type="evidence" value="ECO:0007669"/>
    <property type="project" value="InterPro"/>
</dbReference>
<dbReference type="InterPro" id="IPR041588">
    <property type="entry name" value="Integrase_H2C2"/>
</dbReference>
<evidence type="ECO:0000256" key="9">
    <source>
        <dbReference type="ARBA" id="ARBA00039658"/>
    </source>
</evidence>
<dbReference type="InterPro" id="IPR012337">
    <property type="entry name" value="RNaseH-like_sf"/>
</dbReference>
<dbReference type="FunFam" id="3.30.420.10:FF:000032">
    <property type="entry name" value="Retrovirus-related Pol polyprotein from transposon 297-like Protein"/>
    <property type="match status" value="1"/>
</dbReference>
<dbReference type="SUPFAM" id="SSF57756">
    <property type="entry name" value="Retrovirus zinc finger-like domains"/>
    <property type="match status" value="1"/>
</dbReference>
<dbReference type="FunFam" id="1.10.340.70:FF:000001">
    <property type="entry name" value="Retrovirus-related Pol polyprotein from transposon gypsy-like Protein"/>
    <property type="match status" value="1"/>
</dbReference>
<dbReference type="PROSITE" id="PS50158">
    <property type="entry name" value="ZF_CCHC"/>
    <property type="match status" value="1"/>
</dbReference>
<dbReference type="SUPFAM" id="SSF56672">
    <property type="entry name" value="DNA/RNA polymerases"/>
    <property type="match status" value="1"/>
</dbReference>
<keyword evidence="3" id="KW-0808">Transferase</keyword>
<dbReference type="Gene3D" id="4.10.60.10">
    <property type="entry name" value="Zinc finger, CCHC-type"/>
    <property type="match status" value="1"/>
</dbReference>
<accession>A0A8C5B774</accession>
<keyword evidence="6" id="KW-0255">Endonuclease</keyword>
<dbReference type="PANTHER" id="PTHR37984">
    <property type="entry name" value="PROTEIN CBG26694"/>
    <property type="match status" value="1"/>
</dbReference>
<evidence type="ECO:0000256" key="5">
    <source>
        <dbReference type="ARBA" id="ARBA00022722"/>
    </source>
</evidence>
<evidence type="ECO:0000256" key="1">
    <source>
        <dbReference type="ARBA" id="ARBA00010879"/>
    </source>
</evidence>
<feature type="domain" description="Integrase catalytic" evidence="13">
    <location>
        <begin position="766"/>
        <end position="934"/>
    </location>
</feature>
<dbReference type="PROSITE" id="PS50994">
    <property type="entry name" value="INTEGRASE"/>
    <property type="match status" value="1"/>
</dbReference>
<protein>
    <recommendedName>
        <fullName evidence="9">Gypsy retrotransposon integrase-like protein 1</fullName>
        <ecNumber evidence="2">3.1.26.4</ecNumber>
    </recommendedName>
</protein>
<evidence type="ECO:0000313" key="15">
    <source>
        <dbReference type="Proteomes" id="UP000694546"/>
    </source>
</evidence>
<evidence type="ECO:0000259" key="12">
    <source>
        <dbReference type="PROSITE" id="PS50158"/>
    </source>
</evidence>
<dbReference type="SUPFAM" id="SSF53098">
    <property type="entry name" value="Ribonuclease H-like"/>
    <property type="match status" value="1"/>
</dbReference>
<dbReference type="OMA" id="YSACVIT"/>
<dbReference type="Pfam" id="PF17921">
    <property type="entry name" value="Integrase_H2C2"/>
    <property type="match status" value="1"/>
</dbReference>